<feature type="domain" description="GP-PDE" evidence="1">
    <location>
        <begin position="103"/>
        <end position="212"/>
    </location>
</feature>
<organism evidence="2 3">
    <name type="scientific">Kineosporia babensis</name>
    <dbReference type="NCBI Taxonomy" id="499548"/>
    <lineage>
        <taxon>Bacteria</taxon>
        <taxon>Bacillati</taxon>
        <taxon>Actinomycetota</taxon>
        <taxon>Actinomycetes</taxon>
        <taxon>Kineosporiales</taxon>
        <taxon>Kineosporiaceae</taxon>
        <taxon>Kineosporia</taxon>
    </lineage>
</organism>
<dbReference type="RefSeq" id="WP_231447247.1">
    <property type="nucleotide sequence ID" value="NZ_JAJOMB010000017.1"/>
</dbReference>
<keyword evidence="3" id="KW-1185">Reference proteome</keyword>
<dbReference type="InterPro" id="IPR030395">
    <property type="entry name" value="GP_PDE_dom"/>
</dbReference>
<dbReference type="SUPFAM" id="SSF51695">
    <property type="entry name" value="PLC-like phosphodiesterases"/>
    <property type="match status" value="1"/>
</dbReference>
<sequence length="223" mass="24817">MSPPLMIAHRTPADRNGCQALVNSGANVFEVDLMLAADDEIVLSHDIPFLTSLPWFRHDGLRLMFGRHPSGPPLEAVAELLPPEVEMLLDLKCDRGTEAFRLVRKLLTLELDPARCYVSSKNWRSLEELEREGFRTWRSVAHPWALRSLLEDDAVPGYAVTVRHPMLTAGPEGSIERLQRLGKVMAWTVNDPRRANELVAAGVDGVTSDRPEVFSAMSNTVLG</sequence>
<evidence type="ECO:0000313" key="3">
    <source>
        <dbReference type="Proteomes" id="UP001138997"/>
    </source>
</evidence>
<reference evidence="2" key="1">
    <citation type="submission" date="2021-11" db="EMBL/GenBank/DDBJ databases">
        <title>Streptomyces corallinus and Kineosporia corallina sp. nov., two new coral-derived marine actinobacteria.</title>
        <authorList>
            <person name="Buangrab K."/>
            <person name="Sutthacheep M."/>
            <person name="Yeemin T."/>
            <person name="Harunari E."/>
            <person name="Igarashi Y."/>
            <person name="Sripreechasak P."/>
            <person name="Kanchanasin P."/>
            <person name="Tanasupawat S."/>
            <person name="Phongsopitanun W."/>
        </authorList>
    </citation>
    <scope>NUCLEOTIDE SEQUENCE</scope>
    <source>
        <strain evidence="2">JCM 31032</strain>
    </source>
</reference>
<dbReference type="PANTHER" id="PTHR46211:SF14">
    <property type="entry name" value="GLYCEROPHOSPHODIESTER PHOSPHODIESTERASE"/>
    <property type="match status" value="1"/>
</dbReference>
<protein>
    <submittedName>
        <fullName evidence="2">Glycerophosphodiester phosphodiesterase</fullName>
    </submittedName>
</protein>
<proteinExistence type="predicted"/>
<dbReference type="PANTHER" id="PTHR46211">
    <property type="entry name" value="GLYCEROPHOSPHORYL DIESTER PHOSPHODIESTERASE"/>
    <property type="match status" value="1"/>
</dbReference>
<dbReference type="AlphaFoldDB" id="A0A9X1NI61"/>
<evidence type="ECO:0000313" key="2">
    <source>
        <dbReference type="EMBL" id="MCD5314588.1"/>
    </source>
</evidence>
<dbReference type="InterPro" id="IPR017946">
    <property type="entry name" value="PLC-like_Pdiesterase_TIM-brl"/>
</dbReference>
<dbReference type="EMBL" id="JAJOMB010000017">
    <property type="protein sequence ID" value="MCD5314588.1"/>
    <property type="molecule type" value="Genomic_DNA"/>
</dbReference>
<dbReference type="Proteomes" id="UP001138997">
    <property type="component" value="Unassembled WGS sequence"/>
</dbReference>
<gene>
    <name evidence="2" type="ORF">LR394_27135</name>
</gene>
<accession>A0A9X1NI61</accession>
<dbReference type="GO" id="GO:0006629">
    <property type="term" value="P:lipid metabolic process"/>
    <property type="evidence" value="ECO:0007669"/>
    <property type="project" value="InterPro"/>
</dbReference>
<evidence type="ECO:0000259" key="1">
    <source>
        <dbReference type="Pfam" id="PF03009"/>
    </source>
</evidence>
<dbReference type="Gene3D" id="3.20.20.190">
    <property type="entry name" value="Phosphatidylinositol (PI) phosphodiesterase"/>
    <property type="match status" value="1"/>
</dbReference>
<comment type="caution">
    <text evidence="2">The sequence shown here is derived from an EMBL/GenBank/DDBJ whole genome shotgun (WGS) entry which is preliminary data.</text>
</comment>
<name>A0A9X1NI61_9ACTN</name>
<dbReference type="Pfam" id="PF03009">
    <property type="entry name" value="GDPD"/>
    <property type="match status" value="1"/>
</dbReference>
<dbReference type="GO" id="GO:0008081">
    <property type="term" value="F:phosphoric diester hydrolase activity"/>
    <property type="evidence" value="ECO:0007669"/>
    <property type="project" value="InterPro"/>
</dbReference>
<dbReference type="CDD" id="cd08556">
    <property type="entry name" value="GDPD"/>
    <property type="match status" value="1"/>
</dbReference>